<evidence type="ECO:0000313" key="1">
    <source>
        <dbReference type="EMBL" id="AUH00967.1"/>
    </source>
</evidence>
<reference evidence="1 4" key="3">
    <citation type="submission" date="2017-11" db="EMBL/GenBank/DDBJ databases">
        <title>Complete genome sequence of Serratia sp. ATCC 39006 LacA.</title>
        <authorList>
            <person name="Hampton H.G."/>
            <person name="Jackson S.A."/>
            <person name="Jauregui R."/>
            <person name="Poulter G.T.M."/>
            <person name="Salmond G.P.C."/>
            <person name="Fineran P.C."/>
        </authorList>
    </citation>
    <scope>NUCLEOTIDE SEQUENCE [LARGE SCALE GENOMIC DNA]</scope>
    <source>
        <strain evidence="1 4">ATCC 39006</strain>
    </source>
</reference>
<keyword evidence="3" id="KW-1185">Reference proteome</keyword>
<reference evidence="2" key="2">
    <citation type="submission" date="2013-09" db="EMBL/GenBank/DDBJ databases">
        <authorList>
            <person name="Wang G."/>
            <person name="Yang Y."/>
            <person name="Su Y."/>
        </authorList>
    </citation>
    <scope>NUCLEOTIDE SEQUENCE</scope>
    <source>
        <strain evidence="2">ATCC 39006</strain>
    </source>
</reference>
<gene>
    <name evidence="1" type="ORF">CWC46_14795</name>
    <name evidence="2" type="ORF">Ser39006_014800</name>
</gene>
<dbReference type="KEGG" id="sera:Ser39006_014800"/>
<reference evidence="2 3" key="1">
    <citation type="journal article" date="2013" name="Genome Announc.">
        <title>Draft genome sequence of Serratia sp. strain ATCC 39006, a model bacterium for analysis of the biosynthesis and regulation of prodigiosin, a carbapenem, and gas vesicles.</title>
        <authorList>
            <person name="Fineran P.C."/>
            <person name="Iglesias Cans M.C."/>
            <person name="Ramsay J.P."/>
            <person name="Wilf N.M."/>
            <person name="Cossyleon D."/>
            <person name="McNeil M.B."/>
            <person name="Williamson N.R."/>
            <person name="Monson R.E."/>
            <person name="Becher S.A."/>
            <person name="Stanton J.A."/>
            <person name="Brugger K."/>
            <person name="Brown S.D."/>
            <person name="Salmond G.P."/>
        </authorList>
    </citation>
    <scope>NUCLEOTIDE SEQUENCE [LARGE SCALE GENOMIC DNA]</scope>
    <source>
        <strain evidence="2">ATCC 39006</strain>
        <strain evidence="3">ATCC 39006 / SC 11482</strain>
    </source>
</reference>
<evidence type="ECO:0000313" key="3">
    <source>
        <dbReference type="Proteomes" id="UP000017700"/>
    </source>
</evidence>
<evidence type="ECO:0000313" key="2">
    <source>
        <dbReference type="EMBL" id="AUH05288.1"/>
    </source>
</evidence>
<proteinExistence type="predicted"/>
<dbReference type="KEGG" id="serq:CWC46_14795"/>
<evidence type="ECO:0000313" key="4">
    <source>
        <dbReference type="Proteomes" id="UP000233778"/>
    </source>
</evidence>
<dbReference type="Proteomes" id="UP000017700">
    <property type="component" value="Chromosome"/>
</dbReference>
<accession>A0A2I5TL54</accession>
<sequence length="63" mass="7123">MFVLVIFVCYLGNGCDELVIDAYFTESQCLRAMSEQRIRNGGCLPIEDIIDGFWIPAQTYGNL</sequence>
<dbReference type="AlphaFoldDB" id="A0A2I5TL54"/>
<dbReference type="RefSeq" id="WP_021015785.1">
    <property type="nucleotide sequence ID" value="NZ_CP025084.1"/>
</dbReference>
<organism evidence="2 3">
    <name type="scientific">Serratia sp. (strain ATCC 39006)</name>
    <name type="common">Prodigiosinella confusarubida</name>
    <dbReference type="NCBI Taxonomy" id="104623"/>
    <lineage>
        <taxon>Bacteria</taxon>
        <taxon>Pseudomonadati</taxon>
        <taxon>Pseudomonadota</taxon>
        <taxon>Gammaproteobacteria</taxon>
        <taxon>Enterobacterales</taxon>
        <taxon>Pectobacteriaceae</taxon>
        <taxon>Prodigiosinella</taxon>
    </lineage>
</organism>
<dbReference type="Proteomes" id="UP000233778">
    <property type="component" value="Chromosome"/>
</dbReference>
<dbReference type="OrthoDB" id="6562784at2"/>
<protein>
    <submittedName>
        <fullName evidence="2">DUF1482 domain-containing protein</fullName>
    </submittedName>
</protein>
<dbReference type="EMBL" id="CP025084">
    <property type="protein sequence ID" value="AUH05288.1"/>
    <property type="molecule type" value="Genomic_DNA"/>
</dbReference>
<reference evidence="2" key="4">
    <citation type="submission" date="2017-11" db="EMBL/GenBank/DDBJ databases">
        <title>Complete genome sequence of Serratia sp. ATCC 39006.</title>
        <authorList>
            <person name="Hampton H.G."/>
            <person name="Jackson S.A."/>
            <person name="Jauregui R."/>
            <person name="Poulter G.T.M."/>
            <person name="Salmond G.P.C."/>
            <person name="Fineran P.C."/>
        </authorList>
    </citation>
    <scope>NUCLEOTIDE SEQUENCE</scope>
    <source>
        <strain evidence="2">ATCC 39006</strain>
    </source>
</reference>
<dbReference type="InterPro" id="IPR009954">
    <property type="entry name" value="DUF1482"/>
</dbReference>
<dbReference type="Pfam" id="PF07358">
    <property type="entry name" value="DUF1482"/>
    <property type="match status" value="1"/>
</dbReference>
<dbReference type="EMBL" id="CP025085">
    <property type="protein sequence ID" value="AUH00967.1"/>
    <property type="molecule type" value="Genomic_DNA"/>
</dbReference>
<name>A0A2I5TL54_SERS3</name>